<dbReference type="InterPro" id="IPR036867">
    <property type="entry name" value="R3H_dom_sf"/>
</dbReference>
<gene>
    <name evidence="3" type="ORF">COS26_02000</name>
</gene>
<dbReference type="InterPro" id="IPR001374">
    <property type="entry name" value="R3H_dom"/>
</dbReference>
<dbReference type="AlphaFoldDB" id="A0A2M7D7S2"/>
<evidence type="ECO:0000256" key="1">
    <source>
        <dbReference type="ARBA" id="ARBA00022884"/>
    </source>
</evidence>
<dbReference type="Pfam" id="PF01424">
    <property type="entry name" value="R3H"/>
    <property type="match status" value="1"/>
</dbReference>
<dbReference type="PANTHER" id="PTHR35800">
    <property type="entry name" value="PROTEIN JAG"/>
    <property type="match status" value="1"/>
</dbReference>
<dbReference type="Gene3D" id="3.30.1370.50">
    <property type="entry name" value="R3H-like domain"/>
    <property type="match status" value="1"/>
</dbReference>
<name>A0A2M7D7S2_9BACT</name>
<accession>A0A2M7D7S2</accession>
<feature type="domain" description="R3H" evidence="2">
    <location>
        <begin position="89"/>
        <end position="155"/>
    </location>
</feature>
<dbReference type="PROSITE" id="PS51061">
    <property type="entry name" value="R3H"/>
    <property type="match status" value="1"/>
</dbReference>
<proteinExistence type="predicted"/>
<dbReference type="Gene3D" id="3.30.300.20">
    <property type="match status" value="1"/>
</dbReference>
<dbReference type="SUPFAM" id="SSF82708">
    <property type="entry name" value="R3H domain"/>
    <property type="match status" value="1"/>
</dbReference>
<dbReference type="InterPro" id="IPR038008">
    <property type="entry name" value="Jag_KH"/>
</dbReference>
<dbReference type="Proteomes" id="UP000230304">
    <property type="component" value="Unassembled WGS sequence"/>
</dbReference>
<dbReference type="CDD" id="cd02414">
    <property type="entry name" value="KH-II_Jag"/>
    <property type="match status" value="1"/>
</dbReference>
<dbReference type="SMART" id="SM00393">
    <property type="entry name" value="R3H"/>
    <property type="match status" value="1"/>
</dbReference>
<dbReference type="Pfam" id="PF07650">
    <property type="entry name" value="KH_2"/>
    <property type="match status" value="1"/>
</dbReference>
<sequence>MISSNDIKTIKKIAEEFFGKTTFEAEIEVLPEENQTVPINLKIEEPQILIGEGGQTLNDIQHLLKAILRKKIDSKEMFYIDLDINNYKKKKTEYLKETARLAADEVSLSKKEKMLAPMPAYERRIIHLELVDRSDVISESTGQEPERRVIIKLHP</sequence>
<dbReference type="EMBL" id="PEUA01000045">
    <property type="protein sequence ID" value="PIV42528.1"/>
    <property type="molecule type" value="Genomic_DNA"/>
</dbReference>
<dbReference type="CDD" id="cd02644">
    <property type="entry name" value="R3H_jag"/>
    <property type="match status" value="1"/>
</dbReference>
<protein>
    <recommendedName>
        <fullName evidence="2">R3H domain-containing protein</fullName>
    </recommendedName>
</protein>
<evidence type="ECO:0000313" key="4">
    <source>
        <dbReference type="Proteomes" id="UP000230304"/>
    </source>
</evidence>
<dbReference type="InterPro" id="IPR004044">
    <property type="entry name" value="KH_dom_type_2"/>
</dbReference>
<dbReference type="InterPro" id="IPR034079">
    <property type="entry name" value="R3H_KhpB"/>
</dbReference>
<reference evidence="4" key="1">
    <citation type="submission" date="2017-09" db="EMBL/GenBank/DDBJ databases">
        <title>Depth-based differentiation of microbial function through sediment-hosted aquifers and enrichment of novel symbionts in the deep terrestrial subsurface.</title>
        <authorList>
            <person name="Probst A.J."/>
            <person name="Ladd B."/>
            <person name="Jarett J.K."/>
            <person name="Geller-Mcgrath D.E."/>
            <person name="Sieber C.M.K."/>
            <person name="Emerson J.B."/>
            <person name="Anantharaman K."/>
            <person name="Thomas B.C."/>
            <person name="Malmstrom R."/>
            <person name="Stieglmeier M."/>
            <person name="Klingl A."/>
            <person name="Woyke T."/>
            <person name="Ryan C.M."/>
            <person name="Banfield J.F."/>
        </authorList>
    </citation>
    <scope>NUCLEOTIDE SEQUENCE [LARGE SCALE GENOMIC DNA]</scope>
</reference>
<keyword evidence="1" id="KW-0694">RNA-binding</keyword>
<organism evidence="3 4">
    <name type="scientific">Candidatus Nealsonbacteria bacterium CG02_land_8_20_14_3_00_40_11</name>
    <dbReference type="NCBI Taxonomy" id="1974700"/>
    <lineage>
        <taxon>Bacteria</taxon>
        <taxon>Candidatus Nealsoniibacteriota</taxon>
    </lineage>
</organism>
<dbReference type="PANTHER" id="PTHR35800:SF1">
    <property type="entry name" value="RNA-BINDING PROTEIN KHPB"/>
    <property type="match status" value="1"/>
</dbReference>
<dbReference type="InterPro" id="IPR039247">
    <property type="entry name" value="KhpB"/>
</dbReference>
<comment type="caution">
    <text evidence="3">The sequence shown here is derived from an EMBL/GenBank/DDBJ whole genome shotgun (WGS) entry which is preliminary data.</text>
</comment>
<evidence type="ECO:0000259" key="2">
    <source>
        <dbReference type="PROSITE" id="PS51061"/>
    </source>
</evidence>
<dbReference type="InterPro" id="IPR015946">
    <property type="entry name" value="KH_dom-like_a/b"/>
</dbReference>
<evidence type="ECO:0000313" key="3">
    <source>
        <dbReference type="EMBL" id="PIV42528.1"/>
    </source>
</evidence>
<dbReference type="GO" id="GO:0003723">
    <property type="term" value="F:RNA binding"/>
    <property type="evidence" value="ECO:0007669"/>
    <property type="project" value="UniProtKB-KW"/>
</dbReference>